<evidence type="ECO:0000313" key="2">
    <source>
        <dbReference type="Proteomes" id="UP001056120"/>
    </source>
</evidence>
<dbReference type="EMBL" id="CM042038">
    <property type="protein sequence ID" value="KAI3731156.1"/>
    <property type="molecule type" value="Genomic_DNA"/>
</dbReference>
<reference evidence="2" key="1">
    <citation type="journal article" date="2022" name="Mol. Ecol. Resour.">
        <title>The genomes of chicory, endive, great burdock and yacon provide insights into Asteraceae palaeo-polyploidization history and plant inulin production.</title>
        <authorList>
            <person name="Fan W."/>
            <person name="Wang S."/>
            <person name="Wang H."/>
            <person name="Wang A."/>
            <person name="Jiang F."/>
            <person name="Liu H."/>
            <person name="Zhao H."/>
            <person name="Xu D."/>
            <person name="Zhang Y."/>
        </authorList>
    </citation>
    <scope>NUCLEOTIDE SEQUENCE [LARGE SCALE GENOMIC DNA]</scope>
    <source>
        <strain evidence="2">cv. Yunnan</strain>
    </source>
</reference>
<comment type="caution">
    <text evidence="1">The sequence shown here is derived from an EMBL/GenBank/DDBJ whole genome shotgun (WGS) entry which is preliminary data.</text>
</comment>
<dbReference type="Proteomes" id="UP001056120">
    <property type="component" value="Linkage Group LG21"/>
</dbReference>
<gene>
    <name evidence="1" type="ORF">L1987_62339</name>
</gene>
<reference evidence="1 2" key="2">
    <citation type="journal article" date="2022" name="Mol. Ecol. Resour.">
        <title>The genomes of chicory, endive, great burdock and yacon provide insights into Asteraceae paleo-polyploidization history and plant inulin production.</title>
        <authorList>
            <person name="Fan W."/>
            <person name="Wang S."/>
            <person name="Wang H."/>
            <person name="Wang A."/>
            <person name="Jiang F."/>
            <person name="Liu H."/>
            <person name="Zhao H."/>
            <person name="Xu D."/>
            <person name="Zhang Y."/>
        </authorList>
    </citation>
    <scope>NUCLEOTIDE SEQUENCE [LARGE SCALE GENOMIC DNA]</scope>
    <source>
        <strain evidence="2">cv. Yunnan</strain>
        <tissue evidence="1">Leaves</tissue>
    </source>
</reference>
<keyword evidence="2" id="KW-1185">Reference proteome</keyword>
<protein>
    <submittedName>
        <fullName evidence="1">Uncharacterized protein</fullName>
    </submittedName>
</protein>
<evidence type="ECO:0000313" key="1">
    <source>
        <dbReference type="EMBL" id="KAI3731156.1"/>
    </source>
</evidence>
<organism evidence="1 2">
    <name type="scientific">Smallanthus sonchifolius</name>
    <dbReference type="NCBI Taxonomy" id="185202"/>
    <lineage>
        <taxon>Eukaryota</taxon>
        <taxon>Viridiplantae</taxon>
        <taxon>Streptophyta</taxon>
        <taxon>Embryophyta</taxon>
        <taxon>Tracheophyta</taxon>
        <taxon>Spermatophyta</taxon>
        <taxon>Magnoliopsida</taxon>
        <taxon>eudicotyledons</taxon>
        <taxon>Gunneridae</taxon>
        <taxon>Pentapetalae</taxon>
        <taxon>asterids</taxon>
        <taxon>campanulids</taxon>
        <taxon>Asterales</taxon>
        <taxon>Asteraceae</taxon>
        <taxon>Asteroideae</taxon>
        <taxon>Heliantheae alliance</taxon>
        <taxon>Millerieae</taxon>
        <taxon>Smallanthus</taxon>
    </lineage>
</organism>
<proteinExistence type="predicted"/>
<name>A0ACB9CA61_9ASTR</name>
<accession>A0ACB9CA61</accession>
<sequence>MKREHHNSSKLPIRSSRKTSPVIDSSQQIPMASSAQDHQQHFPTARGATSAPPPTPSTTQLNFTSTSDSAATDLLSRLLHRLPPSLSNTGGAPLLLRRRSSLAATSTTSPPVIPFTDLNSSLSSTLPTVSELGFFQLTNHLIPSELARSAESDSVSIFNLSSHQKHQHFPRIWPLGFDDDDEDDTGAGDSLFLDSSCSTESSELALSALREFTREMEKIGLAVVEALSCAMGLRNPVQDDPAAVSSLMWISDMSNSSGDKLTGSGRFYPYVVGLHYQFRSQSCSLLTDTGLVSVLPEKDSILITLGDIAQVWSNGKLKKVRGKPSLSMEEGSDTSSVSMSLLATLPLESTVSPLLPSAVISIGGDTDQDNENEDSHEKASEERLFNSFSFEDYAWRVYHERIPLKDPLDRYRNKL</sequence>